<dbReference type="GO" id="GO:0008193">
    <property type="term" value="F:tRNA guanylyltransferase activity"/>
    <property type="evidence" value="ECO:0007669"/>
    <property type="project" value="UniProtKB-EC"/>
</dbReference>
<feature type="domain" description="tRNAHis guanylyltransferase catalytic" evidence="16">
    <location>
        <begin position="34"/>
        <end position="162"/>
    </location>
</feature>
<evidence type="ECO:0000256" key="6">
    <source>
        <dbReference type="ARBA" id="ARBA00022694"/>
    </source>
</evidence>
<keyword evidence="10" id="KW-0460">Magnesium</keyword>
<dbReference type="Proteomes" id="UP001445076">
    <property type="component" value="Unassembled WGS sequence"/>
</dbReference>
<dbReference type="GO" id="GO:0006400">
    <property type="term" value="P:tRNA modification"/>
    <property type="evidence" value="ECO:0007669"/>
    <property type="project" value="InterPro"/>
</dbReference>
<dbReference type="InterPro" id="IPR038469">
    <property type="entry name" value="tRNAHis_GuaTrfase_Thg1_sf"/>
</dbReference>
<evidence type="ECO:0000313" key="19">
    <source>
        <dbReference type="Proteomes" id="UP001445076"/>
    </source>
</evidence>
<dbReference type="InterPro" id="IPR025845">
    <property type="entry name" value="Thg1_C_dom"/>
</dbReference>
<evidence type="ECO:0000256" key="11">
    <source>
        <dbReference type="ARBA" id="ARBA00023134"/>
    </source>
</evidence>
<keyword evidence="11" id="KW-0342">GTP-binding</keyword>
<dbReference type="EMBL" id="JARKIK010000019">
    <property type="protein sequence ID" value="KAK8745674.1"/>
    <property type="molecule type" value="Genomic_DNA"/>
</dbReference>
<comment type="subunit">
    <text evidence="15">Homotetramer. Interacts with MFN1 and MFN2; functions as a guanyl-nucleotide exchange factor/GEF for MFN2 and also probably MFN1.</text>
</comment>
<dbReference type="PANTHER" id="PTHR12729:SF6">
    <property type="entry name" value="TRNA(HIS) GUANYLYLTRANSFERASE-RELATED"/>
    <property type="match status" value="1"/>
</dbReference>
<evidence type="ECO:0000256" key="9">
    <source>
        <dbReference type="ARBA" id="ARBA00022741"/>
    </source>
</evidence>
<keyword evidence="8" id="KW-0479">Metal-binding</keyword>
<evidence type="ECO:0000256" key="1">
    <source>
        <dbReference type="ARBA" id="ARBA00001946"/>
    </source>
</evidence>
<evidence type="ECO:0000256" key="8">
    <source>
        <dbReference type="ARBA" id="ARBA00022723"/>
    </source>
</evidence>
<feature type="domain" description="tRNAHis guanylyltransferase catalytic" evidence="16">
    <location>
        <begin position="293"/>
        <end position="420"/>
    </location>
</feature>
<evidence type="ECO:0000256" key="12">
    <source>
        <dbReference type="ARBA" id="ARBA00032480"/>
    </source>
</evidence>
<evidence type="ECO:0000256" key="13">
    <source>
        <dbReference type="ARBA" id="ARBA00047281"/>
    </source>
</evidence>
<dbReference type="Pfam" id="PF14413">
    <property type="entry name" value="Thg1C"/>
    <property type="match status" value="2"/>
</dbReference>
<comment type="function">
    <text evidence="14">Adds a GMP to the 5'-end of tRNA(His) after transcription and RNase P cleavage. This step is essential for proper recognition of the tRNA and for the fidelity of protein synthesis. Also functions as a guanyl-nucleotide exchange factor/GEF for the MFN1 and MFN2 mitofusins thereby regulating mitochondrial fusion. By regulating both mitochondrial dynamics and bioenergetic function, it contributes to cell survival following oxidative stress.</text>
</comment>
<protein>
    <recommendedName>
        <fullName evidence="4">Probable tRNA(His) guanylyltransferase</fullName>
        <ecNumber evidence="3">2.7.7.79</ecNumber>
    </recommendedName>
    <alternativeName>
        <fullName evidence="12">tRNA-histidine guanylyltransferase</fullName>
    </alternativeName>
</protein>
<evidence type="ECO:0000256" key="7">
    <source>
        <dbReference type="ARBA" id="ARBA00022695"/>
    </source>
</evidence>
<evidence type="ECO:0000256" key="3">
    <source>
        <dbReference type="ARBA" id="ARBA00012511"/>
    </source>
</evidence>
<evidence type="ECO:0000256" key="10">
    <source>
        <dbReference type="ARBA" id="ARBA00022842"/>
    </source>
</evidence>
<dbReference type="FunFam" id="3.30.70.3000:FF:000001">
    <property type="entry name" value="tRNA(His) guanylyltransferase"/>
    <property type="match status" value="1"/>
</dbReference>
<feature type="domain" description="Thg1 C-terminal" evidence="17">
    <location>
        <begin position="166"/>
        <end position="249"/>
    </location>
</feature>
<evidence type="ECO:0000256" key="2">
    <source>
        <dbReference type="ARBA" id="ARBA00010113"/>
    </source>
</evidence>
<evidence type="ECO:0000256" key="5">
    <source>
        <dbReference type="ARBA" id="ARBA00022679"/>
    </source>
</evidence>
<keyword evidence="5" id="KW-0808">Transferase</keyword>
<dbReference type="GO" id="GO:0005525">
    <property type="term" value="F:GTP binding"/>
    <property type="evidence" value="ECO:0007669"/>
    <property type="project" value="UniProtKB-KW"/>
</dbReference>
<reference evidence="18 19" key="1">
    <citation type="journal article" date="2024" name="BMC Genomics">
        <title>Genome assembly of redclaw crayfish (Cherax quadricarinatus) provides insights into its immune adaptation and hypoxia tolerance.</title>
        <authorList>
            <person name="Liu Z."/>
            <person name="Zheng J."/>
            <person name="Li H."/>
            <person name="Fang K."/>
            <person name="Wang S."/>
            <person name="He J."/>
            <person name="Zhou D."/>
            <person name="Weng S."/>
            <person name="Chi M."/>
            <person name="Gu Z."/>
            <person name="He J."/>
            <person name="Li F."/>
            <person name="Wang M."/>
        </authorList>
    </citation>
    <scope>NUCLEOTIDE SEQUENCE [LARGE SCALE GENOMIC DNA]</scope>
    <source>
        <strain evidence="18">ZL_2023a</strain>
    </source>
</reference>
<organism evidence="18 19">
    <name type="scientific">Cherax quadricarinatus</name>
    <name type="common">Australian red claw crayfish</name>
    <dbReference type="NCBI Taxonomy" id="27406"/>
    <lineage>
        <taxon>Eukaryota</taxon>
        <taxon>Metazoa</taxon>
        <taxon>Ecdysozoa</taxon>
        <taxon>Arthropoda</taxon>
        <taxon>Crustacea</taxon>
        <taxon>Multicrustacea</taxon>
        <taxon>Malacostraca</taxon>
        <taxon>Eumalacostraca</taxon>
        <taxon>Eucarida</taxon>
        <taxon>Decapoda</taxon>
        <taxon>Pleocyemata</taxon>
        <taxon>Astacidea</taxon>
        <taxon>Parastacoidea</taxon>
        <taxon>Parastacidae</taxon>
        <taxon>Cherax</taxon>
    </lineage>
</organism>
<keyword evidence="9" id="KW-0547">Nucleotide-binding</keyword>
<dbReference type="Pfam" id="PF04446">
    <property type="entry name" value="Thg1"/>
    <property type="match status" value="2"/>
</dbReference>
<dbReference type="GO" id="GO:0000287">
    <property type="term" value="F:magnesium ion binding"/>
    <property type="evidence" value="ECO:0007669"/>
    <property type="project" value="InterPro"/>
</dbReference>
<sequence>MAYILRKILHRRLLEISFPRTFQITLSKMAKSKFEYVRSFETEDKLDPRHWIVVALQCRNYDRFSEGQNLKRPNDLRFIQLVEASIKAVMEDFKELVLGYGFAGEFNFVFPKSTTLYKRRGPKLLTNLCSLMASSLVHKWPNYFGSEPLCFPPVIEGTVHLFPDDQALRDYMTQRQLACHYCNLYNTVFWALVLQGHTLEDAADVLKGTRESEQNEILFSKCNMNYNKEDDVFKKGSIAMRTWKQATVSGPDGLTTHRNHSCIINMYKDFSKDHFWKEEFLLEQPTKANAKTSYLKAFEKKIALLPHTWIVVRIDGKGFHKFSERHKFAKPNDDRSIELMNKAALKVMQHFPDVVLSYGQSDEYSFVINRYSKMERHGNKIMSSIVSLFAAMYVYNWNNVFENVTLEYSPAFDARVVLYPNNSCLRDYLSWRQADCHINNMYNTCFWMLVQSGNYSRREAEEKLRGTVSKDKRAILLNEFKRDYDAEDALYRKGTILFRHDCASSTTSLKTTFNLSYACDELKKGNSSNEAYSVVKEHTDIIGDQFWTERPWLLGTEQCAKTVDDLDNFSQ</sequence>
<proteinExistence type="inferred from homology"/>
<dbReference type="Gene3D" id="3.30.70.3000">
    <property type="match status" value="2"/>
</dbReference>
<feature type="domain" description="Thg1 C-terminal" evidence="17">
    <location>
        <begin position="425"/>
        <end position="542"/>
    </location>
</feature>
<comment type="catalytic activity">
    <reaction evidence="13">
        <text>a 5'-end ribonucleotide-tRNA(His) + GTP + ATP + H2O = a 5'-end phospho-guanosine-ribonucleotide-tRNA(His) + AMP + 2 diphosphate + H(+)</text>
        <dbReference type="Rhea" id="RHEA:54564"/>
        <dbReference type="Rhea" id="RHEA-COMP:14193"/>
        <dbReference type="Rhea" id="RHEA-COMP:14917"/>
        <dbReference type="ChEBI" id="CHEBI:15377"/>
        <dbReference type="ChEBI" id="CHEBI:15378"/>
        <dbReference type="ChEBI" id="CHEBI:30616"/>
        <dbReference type="ChEBI" id="CHEBI:33019"/>
        <dbReference type="ChEBI" id="CHEBI:37565"/>
        <dbReference type="ChEBI" id="CHEBI:138282"/>
        <dbReference type="ChEBI" id="CHEBI:141847"/>
        <dbReference type="ChEBI" id="CHEBI:456215"/>
        <dbReference type="EC" id="2.7.7.79"/>
    </reaction>
</comment>
<evidence type="ECO:0000256" key="4">
    <source>
        <dbReference type="ARBA" id="ARBA00022310"/>
    </source>
</evidence>
<dbReference type="InterPro" id="IPR024956">
    <property type="entry name" value="tRNAHis_GuaTrfase_cat"/>
</dbReference>
<evidence type="ECO:0000256" key="15">
    <source>
        <dbReference type="ARBA" id="ARBA00065710"/>
    </source>
</evidence>
<keyword evidence="6" id="KW-0819">tRNA processing</keyword>
<evidence type="ECO:0000259" key="17">
    <source>
        <dbReference type="Pfam" id="PF14413"/>
    </source>
</evidence>
<comment type="caution">
    <text evidence="18">The sequence shown here is derived from an EMBL/GenBank/DDBJ whole genome shotgun (WGS) entry which is preliminary data.</text>
</comment>
<dbReference type="AlphaFoldDB" id="A0AAW0XYW2"/>
<comment type="cofactor">
    <cofactor evidence="1">
        <name>Mg(2+)</name>
        <dbReference type="ChEBI" id="CHEBI:18420"/>
    </cofactor>
</comment>
<dbReference type="EC" id="2.7.7.79" evidence="3"/>
<evidence type="ECO:0000256" key="14">
    <source>
        <dbReference type="ARBA" id="ARBA00058346"/>
    </source>
</evidence>
<name>A0AAW0XYW2_CHEQU</name>
<comment type="similarity">
    <text evidence="2">Belongs to the tRNA(His) guanylyltransferase family.</text>
</comment>
<dbReference type="PANTHER" id="PTHR12729">
    <property type="entry name" value="TRNA(HIS) GUANYLYLTRANSFERASE-RELATED"/>
    <property type="match status" value="1"/>
</dbReference>
<evidence type="ECO:0000259" key="16">
    <source>
        <dbReference type="Pfam" id="PF04446"/>
    </source>
</evidence>
<keyword evidence="7" id="KW-0548">Nucleotidyltransferase</keyword>
<evidence type="ECO:0000313" key="18">
    <source>
        <dbReference type="EMBL" id="KAK8745674.1"/>
    </source>
</evidence>
<keyword evidence="19" id="KW-1185">Reference proteome</keyword>
<accession>A0AAW0XYW2</accession>
<dbReference type="InterPro" id="IPR007537">
    <property type="entry name" value="tRNAHis_GuaTrfase_Thg1"/>
</dbReference>
<gene>
    <name evidence="18" type="ORF">OTU49_000313</name>
</gene>